<comment type="subunit">
    <text evidence="11">The system is composed of three essential subunits: KdpA, KdpB and KdpC.</text>
</comment>
<comment type="caution">
    <text evidence="12">The sequence shown here is derived from an EMBL/GenBank/DDBJ whole genome shotgun (WGS) entry which is preliminary data.</text>
</comment>
<evidence type="ECO:0000256" key="2">
    <source>
        <dbReference type="ARBA" id="ARBA00022475"/>
    </source>
</evidence>
<dbReference type="Proteomes" id="UP001501410">
    <property type="component" value="Unassembled WGS sequence"/>
</dbReference>
<dbReference type="InterPro" id="IPR003820">
    <property type="entry name" value="KdpC"/>
</dbReference>
<organism evidence="12 13">
    <name type="scientific">Rurimicrobium arvi</name>
    <dbReference type="NCBI Taxonomy" id="2049916"/>
    <lineage>
        <taxon>Bacteria</taxon>
        <taxon>Pseudomonadati</taxon>
        <taxon>Bacteroidota</taxon>
        <taxon>Chitinophagia</taxon>
        <taxon>Chitinophagales</taxon>
        <taxon>Chitinophagaceae</taxon>
        <taxon>Rurimicrobium</taxon>
    </lineage>
</organism>
<accession>A0ABP8MI26</accession>
<dbReference type="RefSeq" id="WP_344822121.1">
    <property type="nucleotide sequence ID" value="NZ_BAABEZ010000002.1"/>
</dbReference>
<dbReference type="HAMAP" id="MF_00276">
    <property type="entry name" value="KdpC"/>
    <property type="match status" value="1"/>
</dbReference>
<protein>
    <recommendedName>
        <fullName evidence="11">Potassium-transporting ATPase KdpC subunit</fullName>
    </recommendedName>
    <alternativeName>
        <fullName evidence="11">ATP phosphohydrolase [potassium-transporting] C chain</fullName>
    </alternativeName>
    <alternativeName>
        <fullName evidence="11">Potassium-binding and translocating subunit C</fullName>
    </alternativeName>
    <alternativeName>
        <fullName evidence="11">Potassium-translocating ATPase C chain</fullName>
    </alternativeName>
</protein>
<evidence type="ECO:0000256" key="1">
    <source>
        <dbReference type="ARBA" id="ARBA00022448"/>
    </source>
</evidence>
<comment type="subcellular location">
    <subcellularLocation>
        <location evidence="11">Cell membrane</location>
        <topology evidence="11">Single-pass membrane protein</topology>
    </subcellularLocation>
</comment>
<evidence type="ECO:0000256" key="9">
    <source>
        <dbReference type="ARBA" id="ARBA00023065"/>
    </source>
</evidence>
<evidence type="ECO:0000256" key="5">
    <source>
        <dbReference type="ARBA" id="ARBA00022741"/>
    </source>
</evidence>
<evidence type="ECO:0000256" key="3">
    <source>
        <dbReference type="ARBA" id="ARBA00022538"/>
    </source>
</evidence>
<dbReference type="PANTHER" id="PTHR30042:SF2">
    <property type="entry name" value="POTASSIUM-TRANSPORTING ATPASE KDPC SUBUNIT"/>
    <property type="match status" value="1"/>
</dbReference>
<evidence type="ECO:0000256" key="8">
    <source>
        <dbReference type="ARBA" id="ARBA00022989"/>
    </source>
</evidence>
<evidence type="ECO:0000313" key="13">
    <source>
        <dbReference type="Proteomes" id="UP001501410"/>
    </source>
</evidence>
<proteinExistence type="inferred from homology"/>
<keyword evidence="8 11" id="KW-1133">Transmembrane helix</keyword>
<keyword evidence="2 11" id="KW-1003">Cell membrane</keyword>
<evidence type="ECO:0000313" key="12">
    <source>
        <dbReference type="EMBL" id="GAA4449496.1"/>
    </source>
</evidence>
<comment type="similarity">
    <text evidence="11">Belongs to the KdpC family.</text>
</comment>
<sequence length="190" mass="20676">MKKQILSSLVLSLLCALLLCGLYPALLLVVAKASAGGGNGVTIRYSGKRYYIAVAQRFSEDRYFWSRPSAVDYNASGSGGSNKGPFNKLYLKLVQQRIDSFLIHNPGAIKAQIPSELVTASGSGLDPDISYEAAMIQVKRVAAARNVSEKRIKSMIQDHCSRSLLGPAIINVLLLNIALDRMAYNDNLKK</sequence>
<keyword evidence="10 11" id="KW-0472">Membrane</keyword>
<evidence type="ECO:0000256" key="10">
    <source>
        <dbReference type="ARBA" id="ARBA00023136"/>
    </source>
</evidence>
<evidence type="ECO:0000256" key="7">
    <source>
        <dbReference type="ARBA" id="ARBA00022958"/>
    </source>
</evidence>
<keyword evidence="6 11" id="KW-0067">ATP-binding</keyword>
<dbReference type="PANTHER" id="PTHR30042">
    <property type="entry name" value="POTASSIUM-TRANSPORTING ATPASE C CHAIN"/>
    <property type="match status" value="1"/>
</dbReference>
<keyword evidence="9 11" id="KW-0406">Ion transport</keyword>
<name>A0ABP8MI26_9BACT</name>
<dbReference type="EMBL" id="BAABEZ010000002">
    <property type="protein sequence ID" value="GAA4449496.1"/>
    <property type="molecule type" value="Genomic_DNA"/>
</dbReference>
<keyword evidence="4 11" id="KW-0812">Transmembrane</keyword>
<evidence type="ECO:0000256" key="11">
    <source>
        <dbReference type="HAMAP-Rule" id="MF_00276"/>
    </source>
</evidence>
<dbReference type="Pfam" id="PF02669">
    <property type="entry name" value="KdpC"/>
    <property type="match status" value="1"/>
</dbReference>
<keyword evidence="13" id="KW-1185">Reference proteome</keyword>
<keyword evidence="7 11" id="KW-0630">Potassium</keyword>
<evidence type="ECO:0000256" key="4">
    <source>
        <dbReference type="ARBA" id="ARBA00022692"/>
    </source>
</evidence>
<keyword evidence="3 11" id="KW-0633">Potassium transport</keyword>
<comment type="function">
    <text evidence="11">Part of the high-affinity ATP-driven potassium transport (or Kdp) system, which catalyzes the hydrolysis of ATP coupled with the electrogenic transport of potassium into the cytoplasm. This subunit acts as a catalytic chaperone that increases the ATP-binding affinity of the ATP-hydrolyzing subunit KdpB by the formation of a transient KdpB/KdpC/ATP ternary complex.</text>
</comment>
<evidence type="ECO:0000256" key="6">
    <source>
        <dbReference type="ARBA" id="ARBA00022840"/>
    </source>
</evidence>
<dbReference type="PIRSF" id="PIRSF001296">
    <property type="entry name" value="K_ATPase_KdpC"/>
    <property type="match status" value="1"/>
</dbReference>
<reference evidence="13" key="1">
    <citation type="journal article" date="2019" name="Int. J. Syst. Evol. Microbiol.">
        <title>The Global Catalogue of Microorganisms (GCM) 10K type strain sequencing project: providing services to taxonomists for standard genome sequencing and annotation.</title>
        <authorList>
            <consortium name="The Broad Institute Genomics Platform"/>
            <consortium name="The Broad Institute Genome Sequencing Center for Infectious Disease"/>
            <person name="Wu L."/>
            <person name="Ma J."/>
        </authorList>
    </citation>
    <scope>NUCLEOTIDE SEQUENCE [LARGE SCALE GENOMIC DNA]</scope>
    <source>
        <strain evidence="13">JCM 31921</strain>
    </source>
</reference>
<gene>
    <name evidence="11" type="primary">kdpC</name>
    <name evidence="12" type="ORF">GCM10023092_03790</name>
</gene>
<keyword evidence="5 11" id="KW-0547">Nucleotide-binding</keyword>
<keyword evidence="1 11" id="KW-0813">Transport</keyword>